<keyword evidence="4" id="KW-1185">Reference proteome</keyword>
<dbReference type="PANTHER" id="PTHR33840">
    <property type="match status" value="1"/>
</dbReference>
<dbReference type="RefSeq" id="WP_377165402.1">
    <property type="nucleotide sequence ID" value="NZ_JBHSMQ010000002.1"/>
</dbReference>
<dbReference type="Pfam" id="PF09994">
    <property type="entry name" value="T6SS_Tle1-like_cat"/>
    <property type="match status" value="1"/>
</dbReference>
<name>A0ABW0KQR4_9BACT</name>
<feature type="domain" description="T6SS Phospholipase effector Tle1-like catalytic" evidence="2">
    <location>
        <begin position="59"/>
        <end position="341"/>
    </location>
</feature>
<proteinExistence type="predicted"/>
<evidence type="ECO:0000313" key="3">
    <source>
        <dbReference type="EMBL" id="MFC5454876.1"/>
    </source>
</evidence>
<organism evidence="3 4">
    <name type="scientific">Prosthecobacter fluviatilis</name>
    <dbReference type="NCBI Taxonomy" id="445931"/>
    <lineage>
        <taxon>Bacteria</taxon>
        <taxon>Pseudomonadati</taxon>
        <taxon>Verrucomicrobiota</taxon>
        <taxon>Verrucomicrobiia</taxon>
        <taxon>Verrucomicrobiales</taxon>
        <taxon>Verrucomicrobiaceae</taxon>
        <taxon>Prosthecobacter</taxon>
    </lineage>
</organism>
<dbReference type="InterPro" id="IPR029058">
    <property type="entry name" value="AB_hydrolase_fold"/>
</dbReference>
<reference evidence="4" key="1">
    <citation type="journal article" date="2019" name="Int. J. Syst. Evol. Microbiol.">
        <title>The Global Catalogue of Microorganisms (GCM) 10K type strain sequencing project: providing services to taxonomists for standard genome sequencing and annotation.</title>
        <authorList>
            <consortium name="The Broad Institute Genomics Platform"/>
            <consortium name="The Broad Institute Genome Sequencing Center for Infectious Disease"/>
            <person name="Wu L."/>
            <person name="Ma J."/>
        </authorList>
    </citation>
    <scope>NUCLEOTIDE SEQUENCE [LARGE SCALE GENOMIC DNA]</scope>
    <source>
        <strain evidence="4">CGMCC 4.1469</strain>
    </source>
</reference>
<dbReference type="Proteomes" id="UP001596052">
    <property type="component" value="Unassembled WGS sequence"/>
</dbReference>
<feature type="region of interest" description="Disordered" evidence="1">
    <location>
        <begin position="482"/>
        <end position="516"/>
    </location>
</feature>
<accession>A0ABW0KQR4</accession>
<evidence type="ECO:0000256" key="1">
    <source>
        <dbReference type="SAM" id="MobiDB-lite"/>
    </source>
</evidence>
<evidence type="ECO:0000313" key="4">
    <source>
        <dbReference type="Proteomes" id="UP001596052"/>
    </source>
</evidence>
<protein>
    <submittedName>
        <fullName evidence="3">Phospholipase effector Tle1 domain-containing protein</fullName>
    </submittedName>
</protein>
<dbReference type="SUPFAM" id="SSF53474">
    <property type="entry name" value="alpha/beta-Hydrolases"/>
    <property type="match status" value="1"/>
</dbReference>
<gene>
    <name evidence="3" type="ORF">ACFQDI_08435</name>
</gene>
<dbReference type="PANTHER" id="PTHR33840:SF1">
    <property type="entry name" value="TLE1 PHOSPHOLIPASE DOMAIN-CONTAINING PROTEIN"/>
    <property type="match status" value="1"/>
</dbReference>
<dbReference type="EMBL" id="JBHSMQ010000002">
    <property type="protein sequence ID" value="MFC5454876.1"/>
    <property type="molecule type" value="Genomic_DNA"/>
</dbReference>
<dbReference type="InterPro" id="IPR018712">
    <property type="entry name" value="Tle1-like_cat"/>
</dbReference>
<dbReference type="PROSITE" id="PS51257">
    <property type="entry name" value="PROKAR_LIPOPROTEIN"/>
    <property type="match status" value="1"/>
</dbReference>
<evidence type="ECO:0000259" key="2">
    <source>
        <dbReference type="Pfam" id="PF09994"/>
    </source>
</evidence>
<sequence length="516" mass="57636">MIFKNLSDRACRTHLMAGMAAALVAVSLTGCQLYRFNVQYAPNPATPRRYAPEEQNEPKQINVFFDGTSNNWQARTNVRRSFEQQAVAEDPHSPCIYVEGVGVRTLTGKAFGWGIKDRVIDAYAFLARYWNAGAKDKIHIFGFSRGAFEARMLAGMMAHCGLPDASHLFTQDVPQNKLREKKLKALSTAVYDYCALHLTDPAPKDGKSIPLKVWNDTLKANQARLHAEPFCQGWLFHDPTIQLLGIWDTVPGLPFTKLRNDGEVIPGRPQRYKVRPYPNIRLTVHALSLDEKRSQFHPLIVGPPIDPSCKVYEVWFPGAHSDIGGGYEDSNDMAGTSLAWMDEVMKNEGLIKRTHSYYRDVHGILHHPEKNAFSSIGSHEQARHVPYGSHVDFSVFKRANLEPHPEEGIRVGVVYEPTLHVQQPDGSLRTLKIAGATKYQPDQARRMLQSVGLDLYDPAQNLENRPEGAPLTLSQMNVEVKTVEKTTAPSAQPLHAPSKGKPADRRPPPGDAAYPQ</sequence>
<comment type="caution">
    <text evidence="3">The sequence shown here is derived from an EMBL/GenBank/DDBJ whole genome shotgun (WGS) entry which is preliminary data.</text>
</comment>